<dbReference type="AlphaFoldDB" id="A0A5N6YZF7"/>
<keyword evidence="3" id="KW-1185">Reference proteome</keyword>
<evidence type="ECO:0000256" key="1">
    <source>
        <dbReference type="SAM" id="Phobius"/>
    </source>
</evidence>
<reference evidence="3" key="1">
    <citation type="submission" date="2019-04" db="EMBL/GenBank/DDBJ databases">
        <title>Friends and foes A comparative genomics studyof 23 Aspergillus species from section Flavi.</title>
        <authorList>
            <consortium name="DOE Joint Genome Institute"/>
            <person name="Kjaerbolling I."/>
            <person name="Vesth T."/>
            <person name="Frisvad J.C."/>
            <person name="Nybo J.L."/>
            <person name="Theobald S."/>
            <person name="Kildgaard S."/>
            <person name="Isbrandt T."/>
            <person name="Kuo A."/>
            <person name="Sato A."/>
            <person name="Lyhne E.K."/>
            <person name="Kogle M.E."/>
            <person name="Wiebenga A."/>
            <person name="Kun R.S."/>
            <person name="Lubbers R.J."/>
            <person name="Makela M.R."/>
            <person name="Barry K."/>
            <person name="Chovatia M."/>
            <person name="Clum A."/>
            <person name="Daum C."/>
            <person name="Haridas S."/>
            <person name="He G."/>
            <person name="LaButti K."/>
            <person name="Lipzen A."/>
            <person name="Mondo S."/>
            <person name="Riley R."/>
            <person name="Salamov A."/>
            <person name="Simmons B.A."/>
            <person name="Magnuson J.K."/>
            <person name="Henrissat B."/>
            <person name="Mortensen U.H."/>
            <person name="Larsen T.O."/>
            <person name="Devries R.P."/>
            <person name="Grigoriev I.V."/>
            <person name="Machida M."/>
            <person name="Baker S.E."/>
            <person name="Andersen M.R."/>
        </authorList>
    </citation>
    <scope>NUCLEOTIDE SEQUENCE [LARGE SCALE GENOMIC DNA]</scope>
    <source>
        <strain evidence="3">CBS 553.77</strain>
    </source>
</reference>
<protein>
    <submittedName>
        <fullName evidence="2">Uncharacterized protein</fullName>
    </submittedName>
</protein>
<name>A0A5N6YZF7_9EURO</name>
<accession>A0A5N6YZF7</accession>
<dbReference type="Proteomes" id="UP000327118">
    <property type="component" value="Unassembled WGS sequence"/>
</dbReference>
<keyword evidence="1" id="KW-1133">Transmembrane helix</keyword>
<proteinExistence type="predicted"/>
<keyword evidence="1" id="KW-0472">Membrane</keyword>
<sequence length="111" mass="12286">MATRKCHVTMCSMCEDAVSIGDKYETKPYGRSTTRSVSCSPAGSTASSLDLLNYLEVREYDRVIKSIFTFGFMFTETTLTASMSAHGIYFTALPVLILVILDALFCFQLTP</sequence>
<feature type="transmembrane region" description="Helical" evidence="1">
    <location>
        <begin position="87"/>
        <end position="107"/>
    </location>
</feature>
<organism evidence="2 3">
    <name type="scientific">Aspergillus coremiiformis</name>
    <dbReference type="NCBI Taxonomy" id="138285"/>
    <lineage>
        <taxon>Eukaryota</taxon>
        <taxon>Fungi</taxon>
        <taxon>Dikarya</taxon>
        <taxon>Ascomycota</taxon>
        <taxon>Pezizomycotina</taxon>
        <taxon>Eurotiomycetes</taxon>
        <taxon>Eurotiomycetidae</taxon>
        <taxon>Eurotiales</taxon>
        <taxon>Aspergillaceae</taxon>
        <taxon>Aspergillus</taxon>
        <taxon>Aspergillus subgen. Circumdati</taxon>
    </lineage>
</organism>
<keyword evidence="1" id="KW-0812">Transmembrane</keyword>
<evidence type="ECO:0000313" key="2">
    <source>
        <dbReference type="EMBL" id="KAE8350076.1"/>
    </source>
</evidence>
<gene>
    <name evidence="2" type="ORF">BDV28DRAFT_47612</name>
</gene>
<dbReference type="EMBL" id="ML739250">
    <property type="protein sequence ID" value="KAE8350076.1"/>
    <property type="molecule type" value="Genomic_DNA"/>
</dbReference>
<evidence type="ECO:0000313" key="3">
    <source>
        <dbReference type="Proteomes" id="UP000327118"/>
    </source>
</evidence>